<feature type="transmembrane region" description="Helical" evidence="1">
    <location>
        <begin position="6"/>
        <end position="28"/>
    </location>
</feature>
<sequence length="108" mass="11932">MKKLWFAIFTVLVMGIEFGISYLIFFLFNYQLLGAMFLVGLVCSLVTIFFSSSGGIVSNYTESNFATSILGLKNGYKFKRTLGSVSVNCFNLGSVLFFVLGFVIAFAI</sequence>
<dbReference type="RefSeq" id="WP_136830244.1">
    <property type="nucleotide sequence ID" value="NZ_SWBM01000001.1"/>
</dbReference>
<feature type="transmembrane region" description="Helical" evidence="1">
    <location>
        <begin position="35"/>
        <end position="57"/>
    </location>
</feature>
<gene>
    <name evidence="2" type="ORF">FA727_07280</name>
</gene>
<feature type="transmembrane region" description="Helical" evidence="1">
    <location>
        <begin position="85"/>
        <end position="107"/>
    </location>
</feature>
<proteinExistence type="predicted"/>
<comment type="caution">
    <text evidence="2">The sequence shown here is derived from an EMBL/GenBank/DDBJ whole genome shotgun (WGS) entry which is preliminary data.</text>
</comment>
<organism evidence="2 3">
    <name type="scientific">Robertmurraya kyonggiensis</name>
    <dbReference type="NCBI Taxonomy" id="1037680"/>
    <lineage>
        <taxon>Bacteria</taxon>
        <taxon>Bacillati</taxon>
        <taxon>Bacillota</taxon>
        <taxon>Bacilli</taxon>
        <taxon>Bacillales</taxon>
        <taxon>Bacillaceae</taxon>
        <taxon>Robertmurraya</taxon>
    </lineage>
</organism>
<dbReference type="EMBL" id="SWBM01000001">
    <property type="protein sequence ID" value="TKC19333.1"/>
    <property type="molecule type" value="Genomic_DNA"/>
</dbReference>
<keyword evidence="3" id="KW-1185">Reference proteome</keyword>
<protein>
    <submittedName>
        <fullName evidence="2">Uncharacterized protein</fullName>
    </submittedName>
</protein>
<keyword evidence="1" id="KW-0812">Transmembrane</keyword>
<accession>A0A4U1DBB0</accession>
<dbReference type="OrthoDB" id="2938981at2"/>
<keyword evidence="1" id="KW-1133">Transmembrane helix</keyword>
<dbReference type="Proteomes" id="UP000307756">
    <property type="component" value="Unassembled WGS sequence"/>
</dbReference>
<evidence type="ECO:0000256" key="1">
    <source>
        <dbReference type="SAM" id="Phobius"/>
    </source>
</evidence>
<evidence type="ECO:0000313" key="3">
    <source>
        <dbReference type="Proteomes" id="UP000307756"/>
    </source>
</evidence>
<reference evidence="2 3" key="1">
    <citation type="journal article" date="2011" name="J. Microbiol.">
        <title>Bacillus kyonggiensis sp. nov., isolated from soil of a lettuce field.</title>
        <authorList>
            <person name="Dong K."/>
            <person name="Lee S."/>
        </authorList>
    </citation>
    <scope>NUCLEOTIDE SEQUENCE [LARGE SCALE GENOMIC DNA]</scope>
    <source>
        <strain evidence="2 3">NB22</strain>
    </source>
</reference>
<evidence type="ECO:0000313" key="2">
    <source>
        <dbReference type="EMBL" id="TKC19333.1"/>
    </source>
</evidence>
<keyword evidence="1" id="KW-0472">Membrane</keyword>
<name>A0A4U1DBB0_9BACI</name>
<dbReference type="AlphaFoldDB" id="A0A4U1DBB0"/>